<evidence type="ECO:0000256" key="1">
    <source>
        <dbReference type="ARBA" id="ARBA00022448"/>
    </source>
</evidence>
<evidence type="ECO:0000313" key="24">
    <source>
        <dbReference type="Proteomes" id="UP000515152"/>
    </source>
</evidence>
<evidence type="ECO:0000259" key="23">
    <source>
        <dbReference type="Pfam" id="PF02932"/>
    </source>
</evidence>
<dbReference type="OrthoDB" id="410315at2759"/>
<evidence type="ECO:0000256" key="16">
    <source>
        <dbReference type="ARBA" id="ARBA00034430"/>
    </source>
</evidence>
<keyword evidence="13" id="KW-1071">Ligand-gated ion channel</keyword>
<keyword evidence="8 21" id="KW-0472">Membrane</keyword>
<keyword evidence="10" id="KW-0675">Receptor</keyword>
<gene>
    <name evidence="25" type="primary">LOC105907481</name>
</gene>
<reference evidence="25" key="1">
    <citation type="submission" date="2025-08" db="UniProtKB">
        <authorList>
            <consortium name="RefSeq"/>
        </authorList>
    </citation>
    <scope>IDENTIFICATION</scope>
</reference>
<keyword evidence="4" id="KW-0732">Signal</keyword>
<evidence type="ECO:0000259" key="22">
    <source>
        <dbReference type="Pfam" id="PF02931"/>
    </source>
</evidence>
<evidence type="ECO:0000256" key="15">
    <source>
        <dbReference type="ARBA" id="ARBA00034104"/>
    </source>
</evidence>
<evidence type="ECO:0000256" key="9">
    <source>
        <dbReference type="ARBA" id="ARBA00023157"/>
    </source>
</evidence>
<organism evidence="24 25">
    <name type="scientific">Clupea harengus</name>
    <name type="common">Atlantic herring</name>
    <dbReference type="NCBI Taxonomy" id="7950"/>
    <lineage>
        <taxon>Eukaryota</taxon>
        <taxon>Metazoa</taxon>
        <taxon>Chordata</taxon>
        <taxon>Craniata</taxon>
        <taxon>Vertebrata</taxon>
        <taxon>Euteleostomi</taxon>
        <taxon>Actinopterygii</taxon>
        <taxon>Neopterygii</taxon>
        <taxon>Teleostei</taxon>
        <taxon>Clupei</taxon>
        <taxon>Clupeiformes</taxon>
        <taxon>Clupeoidei</taxon>
        <taxon>Clupeidae</taxon>
        <taxon>Clupea</taxon>
    </lineage>
</organism>
<sequence>MVLEGKRFKQRLPGEAGSDPECLDPLENVASFSVVPRCLRYEDVSATKVCSEQDVVDHLNLTSNRDRLTLTRPVQDWTTPTVVSLDVFIYTILSVFWENELISWDPADFCGIQEVTIPRELLWKPDLIIYETMEKNEASGSPYLMVRHDGRVIMDNNLKLVSTCSIDIHKFPFDTQNCNLTFSSSIYTDQEIQLVPLSNSSLVTKNSREIMLTHGEWEFMNVSVHTVKVAYQDQGTWDQVVYTITIRRVPLLQVLTFIMPILFFLSLDLASFFMPDTRGDKLCFKVTVLLAMSVLLLILNDTFPSKPSKTPLMAVYVIVVFAFMLLSLLETILVVYLMERASTPRGSRAGRGSRGSRAPSSEGLHLSRDAGMHHITSHHIINHCTYTEKWTDLRQTQTDTNTGTKTDSDTAKHVEPNNSMG</sequence>
<dbReference type="PROSITE" id="PS00236">
    <property type="entry name" value="NEUROTR_ION_CHANNEL"/>
    <property type="match status" value="1"/>
</dbReference>
<dbReference type="Pfam" id="PF02932">
    <property type="entry name" value="Neur_chan_memb"/>
    <property type="match status" value="1"/>
</dbReference>
<dbReference type="Proteomes" id="UP000515152">
    <property type="component" value="Chromosome 1"/>
</dbReference>
<evidence type="ECO:0000256" key="17">
    <source>
        <dbReference type="ARBA" id="ARBA00036239"/>
    </source>
</evidence>
<evidence type="ECO:0000256" key="19">
    <source>
        <dbReference type="ARBA" id="ARBA00037540"/>
    </source>
</evidence>
<evidence type="ECO:0000256" key="20">
    <source>
        <dbReference type="SAM" id="MobiDB-lite"/>
    </source>
</evidence>
<dbReference type="CDD" id="cd19063">
    <property type="entry name" value="LGIC_TM_5-HT3"/>
    <property type="match status" value="1"/>
</dbReference>
<evidence type="ECO:0000256" key="4">
    <source>
        <dbReference type="ARBA" id="ARBA00022729"/>
    </source>
</evidence>
<dbReference type="GO" id="GO:0005230">
    <property type="term" value="F:extracellular ligand-gated monoatomic ion channel activity"/>
    <property type="evidence" value="ECO:0007669"/>
    <property type="project" value="InterPro"/>
</dbReference>
<evidence type="ECO:0000256" key="14">
    <source>
        <dbReference type="ARBA" id="ARBA00023303"/>
    </source>
</evidence>
<keyword evidence="9" id="KW-1015">Disulfide bond</keyword>
<feature type="domain" description="Neurotransmitter-gated ion-channel ligand-binding" evidence="22">
    <location>
        <begin position="89"/>
        <end position="249"/>
    </location>
</feature>
<dbReference type="Pfam" id="PF02931">
    <property type="entry name" value="Neur_chan_LBD"/>
    <property type="match status" value="1"/>
</dbReference>
<dbReference type="FunFam" id="2.70.170.10:FF:000017">
    <property type="entry name" value="5-hydroxytryptamine receptor 3A"/>
    <property type="match status" value="1"/>
</dbReference>
<dbReference type="InterPro" id="IPR018000">
    <property type="entry name" value="Neurotransmitter_ion_chnl_CS"/>
</dbReference>
<comment type="subcellular location">
    <subcellularLocation>
        <location evidence="15">Postsynaptic cell membrane</location>
        <topology evidence="15">Multi-pass membrane protein</topology>
    </subcellularLocation>
</comment>
<protein>
    <submittedName>
        <fullName evidence="25">5-hydroxytryptamine receptor 3A-like</fullName>
    </submittedName>
</protein>
<dbReference type="InterPro" id="IPR006202">
    <property type="entry name" value="Neur_chan_lig-bd"/>
</dbReference>
<feature type="region of interest" description="Disordered" evidence="20">
    <location>
        <begin position="398"/>
        <end position="421"/>
    </location>
</feature>
<evidence type="ECO:0000256" key="10">
    <source>
        <dbReference type="ARBA" id="ARBA00023170"/>
    </source>
</evidence>
<feature type="domain" description="Neurotransmitter-gated ion-channel transmembrane" evidence="23">
    <location>
        <begin position="258"/>
        <end position="346"/>
    </location>
</feature>
<comment type="catalytic activity">
    <reaction evidence="16">
        <text>K(+)(in) = K(+)(out)</text>
        <dbReference type="Rhea" id="RHEA:29463"/>
        <dbReference type="ChEBI" id="CHEBI:29103"/>
    </reaction>
</comment>
<evidence type="ECO:0000256" key="12">
    <source>
        <dbReference type="ARBA" id="ARBA00023257"/>
    </source>
</evidence>
<comment type="catalytic activity">
    <reaction evidence="18">
        <text>Ca(2+)(in) = Ca(2+)(out)</text>
        <dbReference type="Rhea" id="RHEA:29671"/>
        <dbReference type="ChEBI" id="CHEBI:29108"/>
    </reaction>
</comment>
<keyword evidence="24" id="KW-1185">Reference proteome</keyword>
<feature type="transmembrane region" description="Helical" evidence="21">
    <location>
        <begin position="282"/>
        <end position="300"/>
    </location>
</feature>
<dbReference type="PANTHER" id="PTHR18945">
    <property type="entry name" value="NEUROTRANSMITTER GATED ION CHANNEL"/>
    <property type="match status" value="1"/>
</dbReference>
<evidence type="ECO:0000256" key="3">
    <source>
        <dbReference type="ARBA" id="ARBA00022692"/>
    </source>
</evidence>
<dbReference type="GO" id="GO:0045211">
    <property type="term" value="C:postsynaptic membrane"/>
    <property type="evidence" value="ECO:0007669"/>
    <property type="project" value="UniProtKB-SubCell"/>
</dbReference>
<dbReference type="GeneID" id="105907481"/>
<keyword evidence="14" id="KW-0407">Ion channel</keyword>
<proteinExistence type="predicted"/>
<keyword evidence="5 21" id="KW-1133">Transmembrane helix</keyword>
<keyword evidence="7" id="KW-0406">Ion transport</keyword>
<keyword evidence="2" id="KW-1003">Cell membrane</keyword>
<comment type="catalytic activity">
    <reaction evidence="17">
        <text>Na(+)(in) = Na(+)(out)</text>
        <dbReference type="Rhea" id="RHEA:34963"/>
        <dbReference type="ChEBI" id="CHEBI:29101"/>
    </reaction>
</comment>
<feature type="compositionally biased region" description="Basic and acidic residues" evidence="20">
    <location>
        <begin position="406"/>
        <end position="415"/>
    </location>
</feature>
<dbReference type="AlphaFoldDB" id="A0A6P8FD48"/>
<evidence type="ECO:0000256" key="8">
    <source>
        <dbReference type="ARBA" id="ARBA00023136"/>
    </source>
</evidence>
<evidence type="ECO:0000256" key="7">
    <source>
        <dbReference type="ARBA" id="ARBA00023065"/>
    </source>
</evidence>
<dbReference type="InterPro" id="IPR049944">
    <property type="entry name" value="LGIC_TM_5-HT3"/>
</dbReference>
<keyword evidence="3 21" id="KW-0812">Transmembrane</keyword>
<evidence type="ECO:0000256" key="5">
    <source>
        <dbReference type="ARBA" id="ARBA00022989"/>
    </source>
</evidence>
<name>A0A6P8FD48_CLUHA</name>
<keyword evidence="12" id="KW-0628">Postsynaptic cell membrane</keyword>
<feature type="transmembrane region" description="Helical" evidence="21">
    <location>
        <begin position="251"/>
        <end position="270"/>
    </location>
</feature>
<dbReference type="InterPro" id="IPR006201">
    <property type="entry name" value="Neur_channel"/>
</dbReference>
<evidence type="ECO:0000256" key="13">
    <source>
        <dbReference type="ARBA" id="ARBA00023286"/>
    </source>
</evidence>
<keyword evidence="11" id="KW-0325">Glycoprotein</keyword>
<dbReference type="GO" id="GO:0004888">
    <property type="term" value="F:transmembrane signaling receptor activity"/>
    <property type="evidence" value="ECO:0007669"/>
    <property type="project" value="InterPro"/>
</dbReference>
<feature type="region of interest" description="Disordered" evidence="20">
    <location>
        <begin position="344"/>
        <end position="365"/>
    </location>
</feature>
<keyword evidence="6" id="KW-0770">Synapse</keyword>
<dbReference type="RefSeq" id="XP_031421640.2">
    <property type="nucleotide sequence ID" value="XM_031565780.2"/>
</dbReference>
<evidence type="ECO:0000256" key="11">
    <source>
        <dbReference type="ARBA" id="ARBA00023180"/>
    </source>
</evidence>
<dbReference type="InterPro" id="IPR006029">
    <property type="entry name" value="Neurotrans-gated_channel_TM"/>
</dbReference>
<feature type="transmembrane region" description="Helical" evidence="21">
    <location>
        <begin position="312"/>
        <end position="338"/>
    </location>
</feature>
<evidence type="ECO:0000256" key="6">
    <source>
        <dbReference type="ARBA" id="ARBA00023018"/>
    </source>
</evidence>
<evidence type="ECO:0000313" key="25">
    <source>
        <dbReference type="RefSeq" id="XP_031421640.2"/>
    </source>
</evidence>
<evidence type="ECO:0000256" key="21">
    <source>
        <dbReference type="SAM" id="Phobius"/>
    </source>
</evidence>
<accession>A0A6P8FD48</accession>
<dbReference type="KEGG" id="char:105907481"/>
<evidence type="ECO:0000256" key="2">
    <source>
        <dbReference type="ARBA" id="ARBA00022475"/>
    </source>
</evidence>
<keyword evidence="1" id="KW-0813">Transport</keyword>
<evidence type="ECO:0000256" key="18">
    <source>
        <dbReference type="ARBA" id="ARBA00036634"/>
    </source>
</evidence>
<comment type="function">
    <text evidence="19">Forms serotonin (5-hydroxytryptamine/5-HT3)-activated cation-selective channel complexes, which when activated cause fast, depolarizing responses in neurons.</text>
</comment>